<comment type="caution">
    <text evidence="2">The sequence shown here is derived from an EMBL/GenBank/DDBJ whole genome shotgun (WGS) entry which is preliminary data.</text>
</comment>
<dbReference type="Gene3D" id="3.90.1200.10">
    <property type="match status" value="1"/>
</dbReference>
<feature type="domain" description="Aminoglycoside phosphotransferase" evidence="1">
    <location>
        <begin position="19"/>
        <end position="198"/>
    </location>
</feature>
<evidence type="ECO:0000313" key="3">
    <source>
        <dbReference type="Proteomes" id="UP000589620"/>
    </source>
</evidence>
<organism evidence="2 3">
    <name type="scientific">Leifsonia soli</name>
    <dbReference type="NCBI Taxonomy" id="582665"/>
    <lineage>
        <taxon>Bacteria</taxon>
        <taxon>Bacillati</taxon>
        <taxon>Actinomycetota</taxon>
        <taxon>Actinomycetes</taxon>
        <taxon>Micrococcales</taxon>
        <taxon>Microbacteriaceae</taxon>
        <taxon>Leifsonia</taxon>
    </lineage>
</organism>
<proteinExistence type="predicted"/>
<keyword evidence="2" id="KW-0808">Transferase</keyword>
<dbReference type="SUPFAM" id="SSF56112">
    <property type="entry name" value="Protein kinase-like (PK-like)"/>
    <property type="match status" value="1"/>
</dbReference>
<evidence type="ECO:0000259" key="1">
    <source>
        <dbReference type="Pfam" id="PF01636"/>
    </source>
</evidence>
<evidence type="ECO:0000313" key="2">
    <source>
        <dbReference type="EMBL" id="NYD74189.1"/>
    </source>
</evidence>
<sequence>MDEQTGGFSPGVAARVSTISGRRAFVKAAPHSLGAAASLYSREADVLSVLPSGTSAPALIGSAEADGWFALVSEEIDGSHAQPPSEEHLVAVLDLLAASPEANELPLPKLTESVDFTQWPILAAEYCDRLGRWELENASRLSDAAISALPLLTGTRLVHLDTRLDNILFNAGGQPHLVDWAWACIGQPWIDGLCLLLDARYHGFAGTDALTSHELFSGVDPTTVDGVLAGLAGMFRLGSFQPAPPRMGFLRAFQAAEANEATAWIRERHAKRVCS</sequence>
<dbReference type="InterPro" id="IPR011009">
    <property type="entry name" value="Kinase-like_dom_sf"/>
</dbReference>
<keyword evidence="2" id="KW-0418">Kinase</keyword>
<name>A0A852SYI1_9MICO</name>
<protein>
    <submittedName>
        <fullName evidence="2">Serine/threonine protein kinase</fullName>
    </submittedName>
</protein>
<dbReference type="Pfam" id="PF01636">
    <property type="entry name" value="APH"/>
    <property type="match status" value="1"/>
</dbReference>
<accession>A0A852SYI1</accession>
<dbReference type="AlphaFoldDB" id="A0A852SYI1"/>
<keyword evidence="3" id="KW-1185">Reference proteome</keyword>
<reference evidence="2 3" key="1">
    <citation type="submission" date="2020-07" db="EMBL/GenBank/DDBJ databases">
        <title>Sequencing the genomes of 1000 actinobacteria strains.</title>
        <authorList>
            <person name="Klenk H.-P."/>
        </authorList>
    </citation>
    <scope>NUCLEOTIDE SEQUENCE [LARGE SCALE GENOMIC DNA]</scope>
    <source>
        <strain evidence="2 3">DSM 23871</strain>
    </source>
</reference>
<dbReference type="InterPro" id="IPR002575">
    <property type="entry name" value="Aminoglycoside_PTrfase"/>
</dbReference>
<dbReference type="Proteomes" id="UP000589620">
    <property type="component" value="Unassembled WGS sequence"/>
</dbReference>
<dbReference type="GO" id="GO:0004674">
    <property type="term" value="F:protein serine/threonine kinase activity"/>
    <property type="evidence" value="ECO:0007669"/>
    <property type="project" value="UniProtKB-KW"/>
</dbReference>
<gene>
    <name evidence="2" type="ORF">BJ963_001708</name>
</gene>
<dbReference type="RefSeq" id="WP_179455996.1">
    <property type="nucleotide sequence ID" value="NZ_BAAAPX010000001.1"/>
</dbReference>
<dbReference type="EMBL" id="JACCBJ010000001">
    <property type="protein sequence ID" value="NYD74189.1"/>
    <property type="molecule type" value="Genomic_DNA"/>
</dbReference>
<keyword evidence="2" id="KW-0723">Serine/threonine-protein kinase</keyword>